<evidence type="ECO:0000256" key="1">
    <source>
        <dbReference type="SAM" id="MobiDB-lite"/>
    </source>
</evidence>
<organism evidence="2 3">
    <name type="scientific">Zizania palustris</name>
    <name type="common">Northern wild rice</name>
    <dbReference type="NCBI Taxonomy" id="103762"/>
    <lineage>
        <taxon>Eukaryota</taxon>
        <taxon>Viridiplantae</taxon>
        <taxon>Streptophyta</taxon>
        <taxon>Embryophyta</taxon>
        <taxon>Tracheophyta</taxon>
        <taxon>Spermatophyta</taxon>
        <taxon>Magnoliopsida</taxon>
        <taxon>Liliopsida</taxon>
        <taxon>Poales</taxon>
        <taxon>Poaceae</taxon>
        <taxon>BOP clade</taxon>
        <taxon>Oryzoideae</taxon>
        <taxon>Oryzeae</taxon>
        <taxon>Zizaniinae</taxon>
        <taxon>Zizania</taxon>
    </lineage>
</organism>
<proteinExistence type="predicted"/>
<feature type="compositionally biased region" description="Gly residues" evidence="1">
    <location>
        <begin position="55"/>
        <end position="64"/>
    </location>
</feature>
<reference evidence="2" key="1">
    <citation type="journal article" date="2021" name="bioRxiv">
        <title>Whole Genome Assembly and Annotation of Northern Wild Rice, Zizania palustris L., Supports a Whole Genome Duplication in the Zizania Genus.</title>
        <authorList>
            <person name="Haas M."/>
            <person name="Kono T."/>
            <person name="Macchietto M."/>
            <person name="Millas R."/>
            <person name="McGilp L."/>
            <person name="Shao M."/>
            <person name="Duquette J."/>
            <person name="Hirsch C.N."/>
            <person name="Kimball J."/>
        </authorList>
    </citation>
    <scope>NUCLEOTIDE SEQUENCE</scope>
    <source>
        <tissue evidence="2">Fresh leaf tissue</tissue>
    </source>
</reference>
<dbReference type="EMBL" id="JAAALK010000285">
    <property type="protein sequence ID" value="KAG8065102.1"/>
    <property type="molecule type" value="Genomic_DNA"/>
</dbReference>
<gene>
    <name evidence="2" type="ORF">GUJ93_ZPchr0004g39804</name>
</gene>
<evidence type="ECO:0000313" key="2">
    <source>
        <dbReference type="EMBL" id="KAG8065102.1"/>
    </source>
</evidence>
<sequence>MKGADAIEEKLQPTQPLEERVATLEVLVQNPVLQYPQTPLIPWILLHATKEGGSQGLSGGGVGSLGRAKSGDDGSVGDVNSAAEANATFLTTQSTPSRERMAAWLTVGGSTWMPLRHQQPSSRTSWFSRGEEMSWPQIMG</sequence>
<dbReference type="Proteomes" id="UP000729402">
    <property type="component" value="Unassembled WGS sequence"/>
</dbReference>
<dbReference type="AlphaFoldDB" id="A0A8J5V8X5"/>
<accession>A0A8J5V8X5</accession>
<feature type="region of interest" description="Disordered" evidence="1">
    <location>
        <begin position="121"/>
        <end position="140"/>
    </location>
</feature>
<feature type="region of interest" description="Disordered" evidence="1">
    <location>
        <begin position="55"/>
        <end position="79"/>
    </location>
</feature>
<name>A0A8J5V8X5_ZIZPA</name>
<comment type="caution">
    <text evidence="2">The sequence shown here is derived from an EMBL/GenBank/DDBJ whole genome shotgun (WGS) entry which is preliminary data.</text>
</comment>
<keyword evidence="3" id="KW-1185">Reference proteome</keyword>
<protein>
    <submittedName>
        <fullName evidence="2">Uncharacterized protein</fullName>
    </submittedName>
</protein>
<evidence type="ECO:0000313" key="3">
    <source>
        <dbReference type="Proteomes" id="UP000729402"/>
    </source>
</evidence>
<reference evidence="2" key="2">
    <citation type="submission" date="2021-02" db="EMBL/GenBank/DDBJ databases">
        <authorList>
            <person name="Kimball J.A."/>
            <person name="Haas M.W."/>
            <person name="Macchietto M."/>
            <person name="Kono T."/>
            <person name="Duquette J."/>
            <person name="Shao M."/>
        </authorList>
    </citation>
    <scope>NUCLEOTIDE SEQUENCE</scope>
    <source>
        <tissue evidence="2">Fresh leaf tissue</tissue>
    </source>
</reference>